<evidence type="ECO:0000313" key="1">
    <source>
        <dbReference type="EMBL" id="MBV3406962.1"/>
    </source>
</evidence>
<dbReference type="Proteomes" id="UP001196316">
    <property type="component" value="Unassembled WGS sequence"/>
</dbReference>
<sequence length="682" mass="77424">MADVFPSSLIYRENPNLRLGIKSSLNSFKQLLASLYIIYKSCANPSKVLFSEEVNVGDNIAICLSKKLLVRINELFPQLPNLQDRINQSPLFKSQCESLQVGLELFLHLGKIDFVENGKQERKGENRYNKMLAFSDKMLVLDAYLSMQAEYTDLLLNNWLNGDECGDKFEDGLKSILSTFIIDCCYKIKKTDGSEVVFNLENICKVLEKGDSALFKSAEIVGPLRVLNSYIGENMLPDIVKGKGVYCVDNLENLKRKAPMVSTSLDLVVRKLPGQVDNQENNQKPPVTQSEINQTYRPYITAIKSKPFLLLAGISGTGKSRIVRELARACWCVDSPEYKDHKPKNFEMVQVKPNWHDSSELIGYVSRLGDEPTFIAGDFLKFVVRAWENESTPYFLCLDEMNLAPVEQYFAEYLSVVESRKCNETGKVVTDPILKPEFEKEGNGEHAEFVPKAWYKKLIDELLVDCSDSQKDVLKQQFIDEGITIPQNLIIVGTVNMDETTFSFSRKVLDRAMTIEMNEVDLYGGLTSRHEQIGKLNFEDLVGDKVEGVDVYQENQEICNQAILYLQEINAVLEGTPFKIAYRTRNEFLLYVVNNLPYRKNSQGLEMTQNEVVARALDEITSMKILSRIEGDEEKVKAELLASLKEVVSKMLPENMRDSSVSLAKLDEMEKKLSSGYTSFWS</sequence>
<comment type="caution">
    <text evidence="1">The sequence shown here is derived from an EMBL/GenBank/DDBJ whole genome shotgun (WGS) entry which is preliminary data.</text>
</comment>
<keyword evidence="1" id="KW-0540">Nuclease</keyword>
<dbReference type="PANTHER" id="PTHR37291">
    <property type="entry name" value="5-METHYLCYTOSINE-SPECIFIC RESTRICTION ENZYME B"/>
    <property type="match status" value="1"/>
</dbReference>
<keyword evidence="1" id="KW-0378">Hydrolase</keyword>
<reference evidence="1" key="1">
    <citation type="submission" date="2021-06" db="EMBL/GenBank/DDBJ databases">
        <title>Collection of gut derived symbiotic bacterial strains cultured from healthy donors.</title>
        <authorList>
            <person name="Lin H."/>
            <person name="Littmann E."/>
            <person name="Pamer E.G."/>
        </authorList>
    </citation>
    <scope>NUCLEOTIDE SEQUENCE</scope>
    <source>
        <strain evidence="1">MSK.21.60</strain>
    </source>
</reference>
<dbReference type="PANTHER" id="PTHR37291:SF1">
    <property type="entry name" value="TYPE IV METHYL-DIRECTED RESTRICTION ENZYME ECOKMCRB SUBUNIT"/>
    <property type="match status" value="1"/>
</dbReference>
<organism evidence="1 2">
    <name type="scientific">Segatella copri</name>
    <dbReference type="NCBI Taxonomy" id="165179"/>
    <lineage>
        <taxon>Bacteria</taxon>
        <taxon>Pseudomonadati</taxon>
        <taxon>Bacteroidota</taxon>
        <taxon>Bacteroidia</taxon>
        <taxon>Bacteroidales</taxon>
        <taxon>Prevotellaceae</taxon>
        <taxon>Segatella</taxon>
    </lineage>
</organism>
<dbReference type="EMBL" id="JAHOEP010000002">
    <property type="protein sequence ID" value="MBV3406962.1"/>
    <property type="molecule type" value="Genomic_DNA"/>
</dbReference>
<dbReference type="InterPro" id="IPR052934">
    <property type="entry name" value="Methyl-DNA_Rec/Restrict_Enz"/>
</dbReference>
<keyword evidence="1" id="KW-0255">Endonuclease</keyword>
<protein>
    <submittedName>
        <fullName evidence="1">Restriction endonuclease</fullName>
    </submittedName>
</protein>
<dbReference type="GO" id="GO:0004519">
    <property type="term" value="F:endonuclease activity"/>
    <property type="evidence" value="ECO:0007669"/>
    <property type="project" value="UniProtKB-KW"/>
</dbReference>
<dbReference type="RefSeq" id="WP_217325909.1">
    <property type="nucleotide sequence ID" value="NZ_JAHOEK010000003.1"/>
</dbReference>
<accession>A0AAW4N7S0</accession>
<gene>
    <name evidence="1" type="ORF">KSW80_00805</name>
</gene>
<proteinExistence type="predicted"/>
<dbReference type="AlphaFoldDB" id="A0AAW4N7S0"/>
<evidence type="ECO:0000313" key="2">
    <source>
        <dbReference type="Proteomes" id="UP001196316"/>
    </source>
</evidence>
<name>A0AAW4N7S0_9BACT</name>